<sequence length="190" mass="19458">MVELAVSVLSGTRMRRVSRQVAAVAVGSIALTLSSYIAVPMVPVPVTMQTLAVTMVGALLGRRLGAITVMAWLAQAMAGLPVLANGAGGIHHFAGPTAGYLVAFPIMAWMMGWLAENGWAGRKPLRAFAGMLAANLICLALGGVWLAGIVGPTQAVALGVTPFLVGAVLKSGLGAALLVVIAHRRLRKAA</sequence>
<name>A0ABY1INE5_9HYPH</name>
<comment type="similarity">
    <text evidence="1 2">Belongs to the BioY family.</text>
</comment>
<feature type="transmembrane region" description="Helical" evidence="3">
    <location>
        <begin position="156"/>
        <end position="182"/>
    </location>
</feature>
<keyword evidence="2" id="KW-1003">Cell membrane</keyword>
<dbReference type="PANTHER" id="PTHR34295:SF1">
    <property type="entry name" value="BIOTIN TRANSPORTER BIOY"/>
    <property type="match status" value="1"/>
</dbReference>
<keyword evidence="5" id="KW-1185">Reference proteome</keyword>
<feature type="transmembrane region" description="Helical" evidence="3">
    <location>
        <begin position="20"/>
        <end position="39"/>
    </location>
</feature>
<evidence type="ECO:0000313" key="4">
    <source>
        <dbReference type="EMBL" id="SHJ57200.1"/>
    </source>
</evidence>
<dbReference type="PIRSF" id="PIRSF016661">
    <property type="entry name" value="BioY"/>
    <property type="match status" value="1"/>
</dbReference>
<proteinExistence type="inferred from homology"/>
<dbReference type="RefSeq" id="WP_060606305.1">
    <property type="nucleotide sequence ID" value="NZ_FQZC01000003.1"/>
</dbReference>
<dbReference type="PANTHER" id="PTHR34295">
    <property type="entry name" value="BIOTIN TRANSPORTER BIOY"/>
    <property type="match status" value="1"/>
</dbReference>
<dbReference type="InterPro" id="IPR003784">
    <property type="entry name" value="BioY"/>
</dbReference>
<feature type="transmembrane region" description="Helical" evidence="3">
    <location>
        <begin position="127"/>
        <end position="150"/>
    </location>
</feature>
<protein>
    <recommendedName>
        <fullName evidence="2">Biotin transporter</fullName>
    </recommendedName>
</protein>
<keyword evidence="3" id="KW-1133">Transmembrane helix</keyword>
<keyword evidence="3" id="KW-0812">Transmembrane</keyword>
<feature type="transmembrane region" description="Helical" evidence="3">
    <location>
        <begin position="93"/>
        <end position="115"/>
    </location>
</feature>
<dbReference type="EMBL" id="FQZC01000003">
    <property type="protein sequence ID" value="SHJ57200.1"/>
    <property type="molecule type" value="Genomic_DNA"/>
</dbReference>
<dbReference type="Pfam" id="PF02632">
    <property type="entry name" value="BioY"/>
    <property type="match status" value="1"/>
</dbReference>
<reference evidence="4 5" key="1">
    <citation type="submission" date="2016-11" db="EMBL/GenBank/DDBJ databases">
        <authorList>
            <person name="Varghese N."/>
            <person name="Submissions S."/>
        </authorList>
    </citation>
    <scope>NUCLEOTIDE SEQUENCE [LARGE SCALE GENOMIC DNA]</scope>
    <source>
        <strain evidence="4 5">DSM 21988</strain>
    </source>
</reference>
<accession>A0ABY1INE5</accession>
<keyword evidence="2 3" id="KW-0472">Membrane</keyword>
<organism evidence="4 5">
    <name type="scientific">Aureimonas altamirensis DSM 21988</name>
    <dbReference type="NCBI Taxonomy" id="1121026"/>
    <lineage>
        <taxon>Bacteria</taxon>
        <taxon>Pseudomonadati</taxon>
        <taxon>Pseudomonadota</taxon>
        <taxon>Alphaproteobacteria</taxon>
        <taxon>Hyphomicrobiales</taxon>
        <taxon>Aurantimonadaceae</taxon>
        <taxon>Aureimonas</taxon>
    </lineage>
</organism>
<dbReference type="Gene3D" id="1.10.1760.20">
    <property type="match status" value="1"/>
</dbReference>
<evidence type="ECO:0000313" key="5">
    <source>
        <dbReference type="Proteomes" id="UP000184290"/>
    </source>
</evidence>
<keyword evidence="2" id="KW-0813">Transport</keyword>
<comment type="caution">
    <text evidence="4">The sequence shown here is derived from an EMBL/GenBank/DDBJ whole genome shotgun (WGS) entry which is preliminary data.</text>
</comment>
<evidence type="ECO:0000256" key="2">
    <source>
        <dbReference type="PIRNR" id="PIRNR016661"/>
    </source>
</evidence>
<gene>
    <name evidence="4" type="ORF">SAMN02745911_2905</name>
</gene>
<comment type="subcellular location">
    <subcellularLocation>
        <location evidence="2">Cell membrane</location>
        <topology evidence="2">Multi-pass membrane protein</topology>
    </subcellularLocation>
</comment>
<dbReference type="Proteomes" id="UP000184290">
    <property type="component" value="Unassembled WGS sequence"/>
</dbReference>
<evidence type="ECO:0000256" key="3">
    <source>
        <dbReference type="SAM" id="Phobius"/>
    </source>
</evidence>
<evidence type="ECO:0000256" key="1">
    <source>
        <dbReference type="ARBA" id="ARBA00010692"/>
    </source>
</evidence>